<dbReference type="Pfam" id="PF24749">
    <property type="entry name" value="DUF7695"/>
    <property type="match status" value="1"/>
</dbReference>
<gene>
    <name evidence="2" type="ORF">CWS20_09270</name>
</gene>
<dbReference type="InterPro" id="IPR056112">
    <property type="entry name" value="DUF7695"/>
</dbReference>
<dbReference type="RefSeq" id="WP_072502034.1">
    <property type="nucleotide sequence ID" value="NZ_JARSFA010000063.1"/>
</dbReference>
<dbReference type="EMBL" id="PISD01000017">
    <property type="protein sequence ID" value="PKG29275.1"/>
    <property type="molecule type" value="Genomic_DNA"/>
</dbReference>
<dbReference type="AlphaFoldDB" id="A0A2N0ZID0"/>
<accession>A0A2N0ZID0</accession>
<keyword evidence="3" id="KW-1185">Reference proteome</keyword>
<dbReference type="Proteomes" id="UP000233343">
    <property type="component" value="Unassembled WGS sequence"/>
</dbReference>
<organism evidence="2 3">
    <name type="scientific">Cytobacillus horneckiae</name>
    <dbReference type="NCBI Taxonomy" id="549687"/>
    <lineage>
        <taxon>Bacteria</taxon>
        <taxon>Bacillati</taxon>
        <taxon>Bacillota</taxon>
        <taxon>Bacilli</taxon>
        <taxon>Bacillales</taxon>
        <taxon>Bacillaceae</taxon>
        <taxon>Cytobacillus</taxon>
    </lineage>
</organism>
<evidence type="ECO:0000313" key="3">
    <source>
        <dbReference type="Proteomes" id="UP000233343"/>
    </source>
</evidence>
<proteinExistence type="predicted"/>
<sequence>MKRIKRNRIQCKHCGDIIESFHQHDFKKCKCGKVAVDGGLEYARRSCPSGNYEDHIIDLIEFVEREEEKHGKTN</sequence>
<evidence type="ECO:0000259" key="1">
    <source>
        <dbReference type="Pfam" id="PF24749"/>
    </source>
</evidence>
<feature type="domain" description="DUF7695" evidence="1">
    <location>
        <begin position="3"/>
        <end position="61"/>
    </location>
</feature>
<comment type="caution">
    <text evidence="2">The sequence shown here is derived from an EMBL/GenBank/DDBJ whole genome shotgun (WGS) entry which is preliminary data.</text>
</comment>
<evidence type="ECO:0000313" key="2">
    <source>
        <dbReference type="EMBL" id="PKG29275.1"/>
    </source>
</evidence>
<protein>
    <recommendedName>
        <fullName evidence="1">DUF7695 domain-containing protein</fullName>
    </recommendedName>
</protein>
<reference evidence="2 3" key="1">
    <citation type="journal article" date="2010" name="Int. J. Syst. Evol. Microbiol.">
        <title>Bacillus horneckiae sp. nov., isolated from a spacecraft-assembly clean room.</title>
        <authorList>
            <person name="Vaishampayan P."/>
            <person name="Probst A."/>
            <person name="Krishnamurthi S."/>
            <person name="Ghosh S."/>
            <person name="Osman S."/>
            <person name="McDowall A."/>
            <person name="Ruckmani A."/>
            <person name="Mayilraj S."/>
            <person name="Venkateswaran K."/>
        </authorList>
    </citation>
    <scope>NUCLEOTIDE SEQUENCE [LARGE SCALE GENOMIC DNA]</scope>
    <source>
        <strain evidence="3">1PO1SC</strain>
    </source>
</reference>
<name>A0A2N0ZID0_9BACI</name>